<organism evidence="1 2">
    <name type="scientific">Streptomyces longispororuber</name>
    <dbReference type="NCBI Taxonomy" id="68230"/>
    <lineage>
        <taxon>Bacteria</taxon>
        <taxon>Bacillati</taxon>
        <taxon>Actinomycetota</taxon>
        <taxon>Actinomycetes</taxon>
        <taxon>Kitasatosporales</taxon>
        <taxon>Streptomycetaceae</taxon>
        <taxon>Streptomyces</taxon>
    </lineage>
</organism>
<protein>
    <submittedName>
        <fullName evidence="1">Uncharacterized protein</fullName>
    </submittedName>
</protein>
<proteinExistence type="predicted"/>
<evidence type="ECO:0000313" key="1">
    <source>
        <dbReference type="EMBL" id="GHE99155.1"/>
    </source>
</evidence>
<dbReference type="InterPro" id="IPR045428">
    <property type="entry name" value="EACC1"/>
</dbReference>
<dbReference type="AlphaFoldDB" id="A0A919DYR1"/>
<comment type="caution">
    <text evidence="1">The sequence shown here is derived from an EMBL/GenBank/DDBJ whole genome shotgun (WGS) entry which is preliminary data.</text>
</comment>
<gene>
    <name evidence="1" type="ORF">GCM10018785_73690</name>
</gene>
<reference evidence="1" key="2">
    <citation type="submission" date="2020-09" db="EMBL/GenBank/DDBJ databases">
        <authorList>
            <person name="Sun Q."/>
            <person name="Ohkuma M."/>
        </authorList>
    </citation>
    <scope>NUCLEOTIDE SEQUENCE</scope>
    <source>
        <strain evidence="1">JCM 4784</strain>
    </source>
</reference>
<evidence type="ECO:0000313" key="2">
    <source>
        <dbReference type="Proteomes" id="UP000608024"/>
    </source>
</evidence>
<dbReference type="Pfam" id="PF19953">
    <property type="entry name" value="EACC1"/>
    <property type="match status" value="1"/>
</dbReference>
<dbReference type="EMBL" id="BNBT01000247">
    <property type="protein sequence ID" value="GHE99155.1"/>
    <property type="molecule type" value="Genomic_DNA"/>
</dbReference>
<accession>A0A919DYR1</accession>
<reference evidence="1" key="1">
    <citation type="journal article" date="2014" name="Int. J. Syst. Evol. Microbiol.">
        <title>Complete genome sequence of Corynebacterium casei LMG S-19264T (=DSM 44701T), isolated from a smear-ripened cheese.</title>
        <authorList>
            <consortium name="US DOE Joint Genome Institute (JGI-PGF)"/>
            <person name="Walter F."/>
            <person name="Albersmeier A."/>
            <person name="Kalinowski J."/>
            <person name="Ruckert C."/>
        </authorList>
    </citation>
    <scope>NUCLEOTIDE SEQUENCE</scope>
    <source>
        <strain evidence="1">JCM 4784</strain>
    </source>
</reference>
<sequence length="120" mass="12110">MGEVWIDAGSPAGAGALAGWLRRDPSVARAGVEIEPAATAAAGAPGSAAGMGTVETVTAIVDGAVGVLSLLVAVAAWRRPRATPPPVVRVIENDGTVLEGTVEDVLRTVRARGEREQTST</sequence>
<name>A0A919DYR1_9ACTN</name>
<dbReference type="Proteomes" id="UP000608024">
    <property type="component" value="Unassembled WGS sequence"/>
</dbReference>
<keyword evidence="2" id="KW-1185">Reference proteome</keyword>
<dbReference type="RefSeq" id="WP_190140590.1">
    <property type="nucleotide sequence ID" value="NZ_BNBT01000247.1"/>
</dbReference>